<dbReference type="AlphaFoldDB" id="A0A9C9NCK4"/>
<dbReference type="InterPro" id="IPR035437">
    <property type="entry name" value="SNase_OB-fold_sf"/>
</dbReference>
<dbReference type="Gene3D" id="2.40.50.90">
    <property type="match status" value="1"/>
</dbReference>
<evidence type="ECO:0000259" key="1">
    <source>
        <dbReference type="Pfam" id="PF00565"/>
    </source>
</evidence>
<accession>A0A9C9NCK4</accession>
<evidence type="ECO:0000313" key="2">
    <source>
        <dbReference type="EMBL" id="HET99020.1"/>
    </source>
</evidence>
<dbReference type="Pfam" id="PF00565">
    <property type="entry name" value="SNase"/>
    <property type="match status" value="1"/>
</dbReference>
<dbReference type="SUPFAM" id="SSF50199">
    <property type="entry name" value="Staphylococcal nuclease"/>
    <property type="match status" value="1"/>
</dbReference>
<feature type="domain" description="TNase-like" evidence="1">
    <location>
        <begin position="107"/>
        <end position="179"/>
    </location>
</feature>
<organism evidence="2 3">
    <name type="scientific">Aurantimonas coralicida</name>
    <dbReference type="NCBI Taxonomy" id="182270"/>
    <lineage>
        <taxon>Bacteria</taxon>
        <taxon>Pseudomonadati</taxon>
        <taxon>Pseudomonadota</taxon>
        <taxon>Alphaproteobacteria</taxon>
        <taxon>Hyphomicrobiales</taxon>
        <taxon>Aurantimonadaceae</taxon>
        <taxon>Aurantimonas</taxon>
    </lineage>
</organism>
<protein>
    <submittedName>
        <fullName evidence="2">Thermonuclease family protein</fullName>
    </submittedName>
</protein>
<name>A0A9C9NCK4_9HYPH</name>
<dbReference type="Proteomes" id="UP000885680">
    <property type="component" value="Unassembled WGS sequence"/>
</dbReference>
<evidence type="ECO:0000313" key="3">
    <source>
        <dbReference type="Proteomes" id="UP000885680"/>
    </source>
</evidence>
<comment type="caution">
    <text evidence="2">The sequence shown here is derived from an EMBL/GenBank/DDBJ whole genome shotgun (WGS) entry which is preliminary data.</text>
</comment>
<gene>
    <name evidence="2" type="ORF">ENH89_01315</name>
</gene>
<proteinExistence type="predicted"/>
<dbReference type="EMBL" id="DRGN01000018">
    <property type="protein sequence ID" value="HET99020.1"/>
    <property type="molecule type" value="Genomic_DNA"/>
</dbReference>
<dbReference type="InterPro" id="IPR016071">
    <property type="entry name" value="Staphylococal_nuclease_OB-fold"/>
</dbReference>
<sequence length="190" mass="20907">MSSWTSSSPRKRFARQPNRFRRKRRTWLPYRMIRDAVSVATVFAVMVGVGVAREQGWLDHLDRLLPTQSQSTGPRSAAHHIPLCSGSVRVTCVVDGDTGWEAGTKWRMTSIDAPEVSKPGCAAEKSMGDRATRRLQSLMSGGYSLQGGGLDRYGRRLVSVTLANGRDAGEVLMAEGLAQRWPNSGNKWCG</sequence>
<reference evidence="2" key="1">
    <citation type="journal article" date="2020" name="mSystems">
        <title>Genome- and Community-Level Interaction Insights into Carbon Utilization and Element Cycling Functions of Hydrothermarchaeota in Hydrothermal Sediment.</title>
        <authorList>
            <person name="Zhou Z."/>
            <person name="Liu Y."/>
            <person name="Xu W."/>
            <person name="Pan J."/>
            <person name="Luo Z.H."/>
            <person name="Li M."/>
        </authorList>
    </citation>
    <scope>NUCLEOTIDE SEQUENCE</scope>
    <source>
        <strain evidence="2">HyVt-347</strain>
    </source>
</reference>